<dbReference type="SUPFAM" id="SSF53067">
    <property type="entry name" value="Actin-like ATPase domain"/>
    <property type="match status" value="1"/>
</dbReference>
<dbReference type="PANTHER" id="PTHR18964">
    <property type="entry name" value="ROK (REPRESSOR, ORF, KINASE) FAMILY"/>
    <property type="match status" value="1"/>
</dbReference>
<dbReference type="SUPFAM" id="SSF46785">
    <property type="entry name" value="Winged helix' DNA-binding domain"/>
    <property type="match status" value="1"/>
</dbReference>
<protein>
    <submittedName>
        <fullName evidence="2">ROK family protein</fullName>
    </submittedName>
</protein>
<name>A0ABN2STN8_9ACTN</name>
<dbReference type="EMBL" id="BAAAQM010000046">
    <property type="protein sequence ID" value="GAA1991975.1"/>
    <property type="molecule type" value="Genomic_DNA"/>
</dbReference>
<evidence type="ECO:0000313" key="3">
    <source>
        <dbReference type="Proteomes" id="UP001499854"/>
    </source>
</evidence>
<evidence type="ECO:0000313" key="2">
    <source>
        <dbReference type="EMBL" id="GAA1991975.1"/>
    </source>
</evidence>
<dbReference type="InterPro" id="IPR049874">
    <property type="entry name" value="ROK_cs"/>
</dbReference>
<dbReference type="PROSITE" id="PS01125">
    <property type="entry name" value="ROK"/>
    <property type="match status" value="1"/>
</dbReference>
<dbReference type="InterPro" id="IPR036390">
    <property type="entry name" value="WH_DNA-bd_sf"/>
</dbReference>
<comment type="caution">
    <text evidence="2">The sequence shown here is derived from an EMBL/GenBank/DDBJ whole genome shotgun (WGS) entry which is preliminary data.</text>
</comment>
<gene>
    <name evidence="2" type="ORF">GCM10009838_64460</name>
</gene>
<dbReference type="InterPro" id="IPR000600">
    <property type="entry name" value="ROK"/>
</dbReference>
<dbReference type="Gene3D" id="1.10.10.10">
    <property type="entry name" value="Winged helix-like DNA-binding domain superfamily/Winged helix DNA-binding domain"/>
    <property type="match status" value="1"/>
</dbReference>
<organism evidence="2 3">
    <name type="scientific">Catenulispora subtropica</name>
    <dbReference type="NCBI Taxonomy" id="450798"/>
    <lineage>
        <taxon>Bacteria</taxon>
        <taxon>Bacillati</taxon>
        <taxon>Actinomycetota</taxon>
        <taxon>Actinomycetes</taxon>
        <taxon>Catenulisporales</taxon>
        <taxon>Catenulisporaceae</taxon>
        <taxon>Catenulispora</taxon>
    </lineage>
</organism>
<dbReference type="Pfam" id="PF00480">
    <property type="entry name" value="ROK"/>
    <property type="match status" value="1"/>
</dbReference>
<reference evidence="2 3" key="1">
    <citation type="journal article" date="2019" name="Int. J. Syst. Evol. Microbiol.">
        <title>The Global Catalogue of Microorganisms (GCM) 10K type strain sequencing project: providing services to taxonomists for standard genome sequencing and annotation.</title>
        <authorList>
            <consortium name="The Broad Institute Genomics Platform"/>
            <consortium name="The Broad Institute Genome Sequencing Center for Infectious Disease"/>
            <person name="Wu L."/>
            <person name="Ma J."/>
        </authorList>
    </citation>
    <scope>NUCLEOTIDE SEQUENCE [LARGE SCALE GENOMIC DNA]</scope>
    <source>
        <strain evidence="2 3">JCM 16013</strain>
    </source>
</reference>
<keyword evidence="3" id="KW-1185">Reference proteome</keyword>
<dbReference type="RefSeq" id="WP_344660925.1">
    <property type="nucleotide sequence ID" value="NZ_BAAAQM010000046.1"/>
</dbReference>
<dbReference type="InterPro" id="IPR036388">
    <property type="entry name" value="WH-like_DNA-bd_sf"/>
</dbReference>
<accession>A0ABN2STN8</accession>
<comment type="similarity">
    <text evidence="1">Belongs to the ROK (NagC/XylR) family.</text>
</comment>
<evidence type="ECO:0000256" key="1">
    <source>
        <dbReference type="ARBA" id="ARBA00006479"/>
    </source>
</evidence>
<proteinExistence type="inferred from homology"/>
<dbReference type="InterPro" id="IPR043129">
    <property type="entry name" value="ATPase_NBD"/>
</dbReference>
<dbReference type="PANTHER" id="PTHR18964:SF173">
    <property type="entry name" value="GLUCOKINASE"/>
    <property type="match status" value="1"/>
</dbReference>
<dbReference type="Gene3D" id="3.30.420.40">
    <property type="match status" value="2"/>
</dbReference>
<dbReference type="Proteomes" id="UP001499854">
    <property type="component" value="Unassembled WGS sequence"/>
</dbReference>
<sequence>MNSAARRRLASLSELAGLVADGAATTRSAIAGATGLSRAAIAQRVDLLIERGLLVETDPAATDRGRPPLTLDLSDAEIVVAGCDLGATHSRVAVATLSGRVLAERARAIDINTGPDAVLAGVRTDLEELLAAAGRPGTHLRAVGIGVPGPVEFASGTVVRPPIMAGWDGCRVPSFFEGRYDAPVLVDNDVNTMALGEYTHRRDSRHLLYVKVGTGIGCGVVSGGVLHRGASGAAGDIGHIQLPGHEDVLCHCGNTGCVEAVASGSAIAAALREQGIEAVGAGDVVRLVSEGQPAARRQVRLAGQRIGEVLASLVSFHNPDTIVIGGILAQLHEDLLADVRAVIYRRALPLATRSLAIETSVLGERAGVLGAVRLAARHLLSAEGMAGIIGEV</sequence>